<keyword evidence="1" id="KW-0812">Transmembrane</keyword>
<organism evidence="2 3">
    <name type="scientific">Listeria grandensis FSL F6-0971</name>
    <dbReference type="NCBI Taxonomy" id="1265819"/>
    <lineage>
        <taxon>Bacteria</taxon>
        <taxon>Bacillati</taxon>
        <taxon>Bacillota</taxon>
        <taxon>Bacilli</taxon>
        <taxon>Bacillales</taxon>
        <taxon>Listeriaceae</taxon>
        <taxon>Listeria</taxon>
    </lineage>
</organism>
<keyword evidence="1" id="KW-1133">Transmembrane helix</keyword>
<protein>
    <submittedName>
        <fullName evidence="2">Uncharacterized protein</fullName>
    </submittedName>
</protein>
<evidence type="ECO:0000313" key="3">
    <source>
        <dbReference type="Proteomes" id="UP000019253"/>
    </source>
</evidence>
<dbReference type="AlphaFoldDB" id="W7BIN4"/>
<dbReference type="Proteomes" id="UP000019253">
    <property type="component" value="Unassembled WGS sequence"/>
</dbReference>
<dbReference type="STRING" id="1265819.PGRAN_01975"/>
<comment type="caution">
    <text evidence="2">The sequence shown here is derived from an EMBL/GenBank/DDBJ whole genome shotgun (WGS) entry which is preliminary data.</text>
</comment>
<keyword evidence="1" id="KW-0472">Membrane</keyword>
<keyword evidence="3" id="KW-1185">Reference proteome</keyword>
<reference evidence="2 3" key="1">
    <citation type="journal article" date="2014" name="Int. J. Syst. Evol. Microbiol.">
        <title>Listeria floridensis sp. nov., Listeria aquatica sp. nov., Listeria cornellensis sp. nov., Listeria riparia sp. nov. and Listeria grandensis sp. nov., from agricultural and natural environments.</title>
        <authorList>
            <person name="den Bakker H.C."/>
            <person name="Warchocki S."/>
            <person name="Wright E.M."/>
            <person name="Allred A.F."/>
            <person name="Ahlstrom C."/>
            <person name="Manuel C.S."/>
            <person name="Stasiewicz M.J."/>
            <person name="Burrell A."/>
            <person name="Roof S."/>
            <person name="Strawn L."/>
            <person name="Fortes E.D."/>
            <person name="Nightingale K.K."/>
            <person name="Kephart D."/>
            <person name="Wiedmann M."/>
        </authorList>
    </citation>
    <scope>NUCLEOTIDE SEQUENCE [LARGE SCALE GENOMIC DNA]</scope>
    <source>
        <strain evidence="3">FSL F6-971</strain>
    </source>
</reference>
<dbReference type="EMBL" id="AODD01000002">
    <property type="protein sequence ID" value="EUJ24630.1"/>
    <property type="molecule type" value="Genomic_DNA"/>
</dbReference>
<feature type="transmembrane region" description="Helical" evidence="1">
    <location>
        <begin position="6"/>
        <end position="24"/>
    </location>
</feature>
<evidence type="ECO:0000256" key="1">
    <source>
        <dbReference type="SAM" id="Phobius"/>
    </source>
</evidence>
<sequence length="68" mass="8386">MLFFILFIMDKMVDTACYLTVFLIHRGSYALRKVFIFFRIIFVKIPFHLEFIVVFLNYRIIMYLFIFS</sequence>
<proteinExistence type="predicted"/>
<evidence type="ECO:0000313" key="2">
    <source>
        <dbReference type="EMBL" id="EUJ24630.1"/>
    </source>
</evidence>
<feature type="transmembrane region" description="Helical" evidence="1">
    <location>
        <begin position="45"/>
        <end position="66"/>
    </location>
</feature>
<gene>
    <name evidence="2" type="ORF">PGRAN_01975</name>
</gene>
<accession>W7BIN4</accession>
<name>W7BIN4_9LIST</name>